<evidence type="ECO:0000313" key="3">
    <source>
        <dbReference type="Proteomes" id="UP001521785"/>
    </source>
</evidence>
<organism evidence="2 3">
    <name type="scientific">Paraconiothyrium brasiliense</name>
    <dbReference type="NCBI Taxonomy" id="300254"/>
    <lineage>
        <taxon>Eukaryota</taxon>
        <taxon>Fungi</taxon>
        <taxon>Dikarya</taxon>
        <taxon>Ascomycota</taxon>
        <taxon>Pezizomycotina</taxon>
        <taxon>Dothideomycetes</taxon>
        <taxon>Pleosporomycetidae</taxon>
        <taxon>Pleosporales</taxon>
        <taxon>Massarineae</taxon>
        <taxon>Didymosphaeriaceae</taxon>
        <taxon>Paraconiothyrium</taxon>
    </lineage>
</organism>
<dbReference type="EMBL" id="JAKJXO020000007">
    <property type="protein sequence ID" value="KAL1602832.1"/>
    <property type="molecule type" value="Genomic_DNA"/>
</dbReference>
<sequence length="289" mass="32219">MAEANSPDQDSTATTGIWKHPAHWDDLLTPRSVLFYDGTYTWDGTNGFWDDNGIHHDFDDPADPEAYPPTPRPVGLWLEDDGTQNAKDASGEMPALDDPDFALHHGTQESMHPTRLNIFSKFTQERPKATLIKDNVYRKTLLQDDLFVGHADLNQLVEGQYLSDSYKLCGMKIPSAVYTEANSYALNPARSAAADAKEADLSQGSPFGSSPFSDCPSDLSNWEIENQVKHSYSAVTPKTDPEHDTEVATHENREEDLKRPRKAKARSGSIDSAVDLPVKRRSTRLFLKN</sequence>
<comment type="caution">
    <text evidence="2">The sequence shown here is derived from an EMBL/GenBank/DDBJ whole genome shotgun (WGS) entry which is preliminary data.</text>
</comment>
<feature type="region of interest" description="Disordered" evidence="1">
    <location>
        <begin position="232"/>
        <end position="275"/>
    </location>
</feature>
<proteinExistence type="predicted"/>
<gene>
    <name evidence="2" type="ORF">SLS60_006253</name>
</gene>
<accession>A0ABR3RG43</accession>
<protein>
    <submittedName>
        <fullName evidence="2">Uncharacterized protein</fullName>
    </submittedName>
</protein>
<keyword evidence="3" id="KW-1185">Reference proteome</keyword>
<evidence type="ECO:0000313" key="2">
    <source>
        <dbReference type="EMBL" id="KAL1602832.1"/>
    </source>
</evidence>
<evidence type="ECO:0000256" key="1">
    <source>
        <dbReference type="SAM" id="MobiDB-lite"/>
    </source>
</evidence>
<name>A0ABR3RG43_9PLEO</name>
<feature type="compositionally biased region" description="Basic and acidic residues" evidence="1">
    <location>
        <begin position="239"/>
        <end position="258"/>
    </location>
</feature>
<dbReference type="Proteomes" id="UP001521785">
    <property type="component" value="Unassembled WGS sequence"/>
</dbReference>
<reference evidence="2 3" key="1">
    <citation type="submission" date="2024-02" db="EMBL/GenBank/DDBJ databases">
        <title>De novo assembly and annotation of 12 fungi associated with fruit tree decline syndrome in Ontario, Canada.</title>
        <authorList>
            <person name="Sulman M."/>
            <person name="Ellouze W."/>
            <person name="Ilyukhin E."/>
        </authorList>
    </citation>
    <scope>NUCLEOTIDE SEQUENCE [LARGE SCALE GENOMIC DNA]</scope>
    <source>
        <strain evidence="2 3">M42-189</strain>
    </source>
</reference>